<feature type="region of interest" description="Disordered" evidence="1">
    <location>
        <begin position="166"/>
        <end position="263"/>
    </location>
</feature>
<evidence type="ECO:0000313" key="2">
    <source>
        <dbReference type="EMBL" id="GAA0151133.1"/>
    </source>
</evidence>
<feature type="compositionally biased region" description="Basic and acidic residues" evidence="1">
    <location>
        <begin position="48"/>
        <end position="80"/>
    </location>
</feature>
<dbReference type="AlphaFoldDB" id="A0AAV3PIR3"/>
<protein>
    <submittedName>
        <fullName evidence="2">Uncharacterized protein</fullName>
    </submittedName>
</protein>
<keyword evidence="3" id="KW-1185">Reference proteome</keyword>
<evidence type="ECO:0000313" key="3">
    <source>
        <dbReference type="Proteomes" id="UP001454036"/>
    </source>
</evidence>
<organism evidence="2 3">
    <name type="scientific">Lithospermum erythrorhizon</name>
    <name type="common">Purple gromwell</name>
    <name type="synonym">Lithospermum officinale var. erythrorhizon</name>
    <dbReference type="NCBI Taxonomy" id="34254"/>
    <lineage>
        <taxon>Eukaryota</taxon>
        <taxon>Viridiplantae</taxon>
        <taxon>Streptophyta</taxon>
        <taxon>Embryophyta</taxon>
        <taxon>Tracheophyta</taxon>
        <taxon>Spermatophyta</taxon>
        <taxon>Magnoliopsida</taxon>
        <taxon>eudicotyledons</taxon>
        <taxon>Gunneridae</taxon>
        <taxon>Pentapetalae</taxon>
        <taxon>asterids</taxon>
        <taxon>lamiids</taxon>
        <taxon>Boraginales</taxon>
        <taxon>Boraginaceae</taxon>
        <taxon>Boraginoideae</taxon>
        <taxon>Lithospermeae</taxon>
        <taxon>Lithospermum</taxon>
    </lineage>
</organism>
<feature type="compositionally biased region" description="Basic and acidic residues" evidence="1">
    <location>
        <begin position="195"/>
        <end position="224"/>
    </location>
</feature>
<sequence>MSPAEETQQSPHVLEITSEEGEPSNMQDIPRPPTVKNSGKDSNPSSKFFDKSDNVEGQDKPSDTPRPEYEPNFDEDKPIEVDVSDDDVEVNQPVKPPSNESRHKIDDTQSSQEPTLAKFLSKKKGGRIKRVLHKQGAPVKFVQKPTPSPAAAEEDDDIIIVSSIASKRRTRASTAALENKKEKLDLGGDSSNTDKTVDLEDLEKKADEKERSRKGKRSAEEKSAKFVSKKRKEIEISDSKSSGKGDSFDKNHVEHSKASQKMP</sequence>
<gene>
    <name evidence="2" type="ORF">LIER_37233</name>
</gene>
<reference evidence="2 3" key="1">
    <citation type="submission" date="2024-01" db="EMBL/GenBank/DDBJ databases">
        <title>The complete chloroplast genome sequence of Lithospermum erythrorhizon: insights into the phylogenetic relationship among Boraginaceae species and the maternal lineages of purple gromwells.</title>
        <authorList>
            <person name="Okada T."/>
            <person name="Watanabe K."/>
        </authorList>
    </citation>
    <scope>NUCLEOTIDE SEQUENCE [LARGE SCALE GENOMIC DNA]</scope>
</reference>
<comment type="caution">
    <text evidence="2">The sequence shown here is derived from an EMBL/GenBank/DDBJ whole genome shotgun (WGS) entry which is preliminary data.</text>
</comment>
<dbReference type="Proteomes" id="UP001454036">
    <property type="component" value="Unassembled WGS sequence"/>
</dbReference>
<feature type="compositionally biased region" description="Polar residues" evidence="1">
    <location>
        <begin position="35"/>
        <end position="46"/>
    </location>
</feature>
<feature type="region of interest" description="Disordered" evidence="1">
    <location>
        <begin position="1"/>
        <end position="126"/>
    </location>
</feature>
<feature type="compositionally biased region" description="Basic and acidic residues" evidence="1">
    <location>
        <begin position="232"/>
        <end position="257"/>
    </location>
</feature>
<proteinExistence type="predicted"/>
<feature type="compositionally biased region" description="Polar residues" evidence="1">
    <location>
        <begin position="1"/>
        <end position="11"/>
    </location>
</feature>
<dbReference type="EMBL" id="BAABME010017724">
    <property type="protein sequence ID" value="GAA0151133.1"/>
    <property type="molecule type" value="Genomic_DNA"/>
</dbReference>
<evidence type="ECO:0000256" key="1">
    <source>
        <dbReference type="SAM" id="MobiDB-lite"/>
    </source>
</evidence>
<name>A0AAV3PIR3_LITER</name>
<accession>A0AAV3PIR3</accession>